<gene>
    <name evidence="2" type="ORF">JCM19239_528</name>
</gene>
<name>A0ABQ0J9Y7_9VIBR</name>
<comment type="caution">
    <text evidence="2">The sequence shown here is derived from an EMBL/GenBank/DDBJ whole genome shotgun (WGS) entry which is preliminary data.</text>
</comment>
<organism evidence="2 3">
    <name type="scientific">Vibrio variabilis</name>
    <dbReference type="NCBI Taxonomy" id="990271"/>
    <lineage>
        <taxon>Bacteria</taxon>
        <taxon>Pseudomonadati</taxon>
        <taxon>Pseudomonadota</taxon>
        <taxon>Gammaproteobacteria</taxon>
        <taxon>Vibrionales</taxon>
        <taxon>Vibrionaceae</taxon>
        <taxon>Vibrio</taxon>
    </lineage>
</organism>
<evidence type="ECO:0000259" key="1">
    <source>
        <dbReference type="Pfam" id="PF14344"/>
    </source>
</evidence>
<proteinExistence type="predicted"/>
<dbReference type="EMBL" id="BBMS01000011">
    <property type="protein sequence ID" value="GAL25587.1"/>
    <property type="molecule type" value="Genomic_DNA"/>
</dbReference>
<evidence type="ECO:0000313" key="3">
    <source>
        <dbReference type="Proteomes" id="UP000029223"/>
    </source>
</evidence>
<keyword evidence="3" id="KW-1185">Reference proteome</keyword>
<dbReference type="Pfam" id="PF14344">
    <property type="entry name" value="DUF4397"/>
    <property type="match status" value="1"/>
</dbReference>
<sequence length="166" mass="16960">MKSTSLAADTYNIDVVLAANDGEVIPATDITVDTGVTTTIYAAGGTGGASITPILIENDDLRGVAVYAKLRVLHAHPNVGLVDIHAKAQGVGSFDDSTRVLEGVDYTKSAVLNVAGGDYDFAVIAPNDNTFTPVISLSGTLEAGGVYTAYATEDDGILGLSVDTAP</sequence>
<dbReference type="InterPro" id="IPR025510">
    <property type="entry name" value="DUF4397"/>
</dbReference>
<dbReference type="Proteomes" id="UP000029223">
    <property type="component" value="Unassembled WGS sequence"/>
</dbReference>
<evidence type="ECO:0000313" key="2">
    <source>
        <dbReference type="EMBL" id="GAL25587.1"/>
    </source>
</evidence>
<feature type="domain" description="DUF4397" evidence="1">
    <location>
        <begin position="5"/>
        <end position="84"/>
    </location>
</feature>
<protein>
    <recommendedName>
        <fullName evidence="1">DUF4397 domain-containing protein</fullName>
    </recommendedName>
</protein>
<reference evidence="3" key="1">
    <citation type="submission" date="2014-09" db="EMBL/GenBank/DDBJ databases">
        <title>Vibrio variabilis JCM 19239. (C206) whole genome shotgun sequence.</title>
        <authorList>
            <person name="Sawabe T."/>
            <person name="Meirelles P."/>
            <person name="Nakanishi M."/>
            <person name="Sayaka M."/>
            <person name="Hattori M."/>
            <person name="Ohkuma M."/>
        </authorList>
    </citation>
    <scope>NUCLEOTIDE SEQUENCE [LARGE SCALE GENOMIC DNA]</scope>
    <source>
        <strain evidence="3">JCM 19239</strain>
    </source>
</reference>
<accession>A0ABQ0J9Y7</accession>